<dbReference type="SUPFAM" id="SSF55326">
    <property type="entry name" value="PurM N-terminal domain-like"/>
    <property type="match status" value="1"/>
</dbReference>
<reference evidence="2 3" key="1">
    <citation type="submission" date="2016-05" db="EMBL/GenBank/DDBJ databases">
        <title>Nuclear genome of Blastocystis sp. subtype 1 NandII.</title>
        <authorList>
            <person name="Gentekaki E."/>
            <person name="Curtis B."/>
            <person name="Stairs C."/>
            <person name="Eme L."/>
            <person name="Herman E."/>
            <person name="Klimes V."/>
            <person name="Arias M.C."/>
            <person name="Elias M."/>
            <person name="Hilliou F."/>
            <person name="Klute M."/>
            <person name="Malik S.-B."/>
            <person name="Pightling A."/>
            <person name="Rachubinski R."/>
            <person name="Salas D."/>
            <person name="Schlacht A."/>
            <person name="Suga H."/>
            <person name="Archibald J."/>
            <person name="Ball S.G."/>
            <person name="Clark G."/>
            <person name="Dacks J."/>
            <person name="Van Der Giezen M."/>
            <person name="Tsaousis A."/>
            <person name="Roger A."/>
        </authorList>
    </citation>
    <scope>NUCLEOTIDE SEQUENCE [LARGE SCALE GENOMIC DNA]</scope>
    <source>
        <strain evidence="3">ATCC 50177 / NandII</strain>
    </source>
</reference>
<comment type="caution">
    <text evidence="2">The sequence shown here is derived from an EMBL/GenBank/DDBJ whole genome shotgun (WGS) entry which is preliminary data.</text>
</comment>
<dbReference type="PANTHER" id="PTHR10099:SF1">
    <property type="entry name" value="PHOSPHORIBOSYLFORMYLGLYCINAMIDINE SYNTHASE"/>
    <property type="match status" value="1"/>
</dbReference>
<dbReference type="GO" id="GO:0006164">
    <property type="term" value="P:purine nucleotide biosynthetic process"/>
    <property type="evidence" value="ECO:0007669"/>
    <property type="project" value="TreeGrafter"/>
</dbReference>
<feature type="compositionally biased region" description="Basic and acidic residues" evidence="1">
    <location>
        <begin position="101"/>
        <end position="112"/>
    </location>
</feature>
<dbReference type="Gene3D" id="3.30.1330.10">
    <property type="entry name" value="PurM-like, N-terminal domain"/>
    <property type="match status" value="1"/>
</dbReference>
<evidence type="ECO:0000313" key="3">
    <source>
        <dbReference type="Proteomes" id="UP000078348"/>
    </source>
</evidence>
<name>A0A196SL41_BLAHN</name>
<organism evidence="2 3">
    <name type="scientific">Blastocystis sp. subtype 1 (strain ATCC 50177 / NandII)</name>
    <dbReference type="NCBI Taxonomy" id="478820"/>
    <lineage>
        <taxon>Eukaryota</taxon>
        <taxon>Sar</taxon>
        <taxon>Stramenopiles</taxon>
        <taxon>Bigyra</taxon>
        <taxon>Opalozoa</taxon>
        <taxon>Opalinata</taxon>
        <taxon>Blastocystidae</taxon>
        <taxon>Blastocystis</taxon>
    </lineage>
</organism>
<dbReference type="EMBL" id="LXWW01000069">
    <property type="protein sequence ID" value="OAO16629.1"/>
    <property type="molecule type" value="Genomic_DNA"/>
</dbReference>
<dbReference type="PANTHER" id="PTHR10099">
    <property type="entry name" value="PHOSPHORIBOSYLFORMYLGLYCINAMIDINE SYNTHASE"/>
    <property type="match status" value="1"/>
</dbReference>
<protein>
    <submittedName>
        <fullName evidence="2">Phosphoribosylformylglycinamide synthase</fullName>
    </submittedName>
</protein>
<dbReference type="OrthoDB" id="7191238at2759"/>
<dbReference type="GO" id="GO:0004642">
    <property type="term" value="F:phosphoribosylformylglycinamidine synthase activity"/>
    <property type="evidence" value="ECO:0007669"/>
    <property type="project" value="TreeGrafter"/>
</dbReference>
<evidence type="ECO:0000313" key="2">
    <source>
        <dbReference type="EMBL" id="OAO16629.1"/>
    </source>
</evidence>
<dbReference type="STRING" id="478820.A0A196SL41"/>
<keyword evidence="3" id="KW-1185">Reference proteome</keyword>
<feature type="non-terminal residue" evidence="2">
    <location>
        <position position="138"/>
    </location>
</feature>
<accession>A0A196SL41</accession>
<dbReference type="Proteomes" id="UP000078348">
    <property type="component" value="Unassembled WGS sequence"/>
</dbReference>
<sequence length="138" mass="14165">MSPILLSAETHTLPSGVAPFPGAETGTGGRICDVQTMNAKVTASTVGYSVGALTIPGYELPWEETPSGRGLLTIEIDASNGASDQVRRAGDHGLHALLRAAHPERRAPRVPEADAVLGRRGPAGRPASAQGAAREGHA</sequence>
<dbReference type="AlphaFoldDB" id="A0A196SL41"/>
<dbReference type="GO" id="GO:0005737">
    <property type="term" value="C:cytoplasm"/>
    <property type="evidence" value="ECO:0007669"/>
    <property type="project" value="TreeGrafter"/>
</dbReference>
<evidence type="ECO:0000256" key="1">
    <source>
        <dbReference type="SAM" id="MobiDB-lite"/>
    </source>
</evidence>
<proteinExistence type="predicted"/>
<dbReference type="InterPro" id="IPR036921">
    <property type="entry name" value="PurM-like_N_sf"/>
</dbReference>
<gene>
    <name evidence="2" type="ORF">AV274_1626</name>
</gene>
<feature type="region of interest" description="Disordered" evidence="1">
    <location>
        <begin position="101"/>
        <end position="138"/>
    </location>
</feature>